<dbReference type="Proteomes" id="UP000177011">
    <property type="component" value="Unassembled WGS sequence"/>
</dbReference>
<feature type="domain" description="SpoVT-AbrB" evidence="1">
    <location>
        <begin position="11"/>
        <end position="56"/>
    </location>
</feature>
<comment type="caution">
    <text evidence="2">The sequence shown here is derived from an EMBL/GenBank/DDBJ whole genome shotgun (WGS) entry which is preliminary data.</text>
</comment>
<dbReference type="Gene3D" id="2.10.260.10">
    <property type="match status" value="1"/>
</dbReference>
<dbReference type="SMART" id="SM00966">
    <property type="entry name" value="SpoVT_AbrB"/>
    <property type="match status" value="1"/>
</dbReference>
<accession>A0A1F8DWU3</accession>
<dbReference type="InterPro" id="IPR007159">
    <property type="entry name" value="SpoVT-AbrB_dom"/>
</dbReference>
<dbReference type="SUPFAM" id="SSF89447">
    <property type="entry name" value="AbrB/MazE/MraZ-like"/>
    <property type="match status" value="1"/>
</dbReference>
<dbReference type="EMBL" id="MGIS01000015">
    <property type="protein sequence ID" value="OGM93024.1"/>
    <property type="molecule type" value="Genomic_DNA"/>
</dbReference>
<dbReference type="Pfam" id="PF04014">
    <property type="entry name" value="MazE_antitoxin"/>
    <property type="match status" value="1"/>
</dbReference>
<dbReference type="AlphaFoldDB" id="A0A1F8DWU3"/>
<dbReference type="NCBIfam" id="TIGR01439">
    <property type="entry name" value="lp_hng_hel_AbrB"/>
    <property type="match status" value="1"/>
</dbReference>
<protein>
    <recommendedName>
        <fullName evidence="1">SpoVT-AbrB domain-containing protein</fullName>
    </recommendedName>
</protein>
<name>A0A1F8DWU3_9BACT</name>
<evidence type="ECO:0000259" key="1">
    <source>
        <dbReference type="SMART" id="SM00966"/>
    </source>
</evidence>
<gene>
    <name evidence="2" type="ORF">A2935_03905</name>
</gene>
<reference evidence="2 3" key="1">
    <citation type="journal article" date="2016" name="Nat. Commun.">
        <title>Thousands of microbial genomes shed light on interconnected biogeochemical processes in an aquifer system.</title>
        <authorList>
            <person name="Anantharaman K."/>
            <person name="Brown C.T."/>
            <person name="Hug L.A."/>
            <person name="Sharon I."/>
            <person name="Castelle C.J."/>
            <person name="Probst A.J."/>
            <person name="Thomas B.C."/>
            <person name="Singh A."/>
            <person name="Wilkins M.J."/>
            <person name="Karaoz U."/>
            <person name="Brodie E.L."/>
            <person name="Williams K.H."/>
            <person name="Hubbard S.S."/>
            <person name="Banfield J.F."/>
        </authorList>
    </citation>
    <scope>NUCLEOTIDE SEQUENCE [LARGE SCALE GENOMIC DNA]</scope>
</reference>
<evidence type="ECO:0000313" key="2">
    <source>
        <dbReference type="EMBL" id="OGM93024.1"/>
    </source>
</evidence>
<dbReference type="InterPro" id="IPR037914">
    <property type="entry name" value="SpoVT-AbrB_sf"/>
</dbReference>
<evidence type="ECO:0000313" key="3">
    <source>
        <dbReference type="Proteomes" id="UP000177011"/>
    </source>
</evidence>
<organism evidence="2 3">
    <name type="scientific">Candidatus Wolfebacteria bacterium RIFCSPLOWO2_01_FULL_47_17b</name>
    <dbReference type="NCBI Taxonomy" id="1802558"/>
    <lineage>
        <taxon>Bacteria</taxon>
        <taxon>Candidatus Wolfeibacteriota</taxon>
    </lineage>
</organism>
<dbReference type="GO" id="GO:0003677">
    <property type="term" value="F:DNA binding"/>
    <property type="evidence" value="ECO:0007669"/>
    <property type="project" value="InterPro"/>
</dbReference>
<sequence>MAHATRQAPLVTVKTKYQVTLPTSIRRKADVAVGDVLEANVEGKKITLTPKGLIDRELAFALEDVRKGRMYGPFNSPAEMVQDMKKRVAERKKHRT</sequence>
<proteinExistence type="predicted"/>